<dbReference type="AlphaFoldDB" id="A0A5J9WD04"/>
<dbReference type="EMBL" id="RWGY01000004">
    <property type="protein sequence ID" value="TVU46239.1"/>
    <property type="molecule type" value="Genomic_DNA"/>
</dbReference>
<comment type="caution">
    <text evidence="2">The sequence shown here is derived from an EMBL/GenBank/DDBJ whole genome shotgun (WGS) entry which is preliminary data.</text>
</comment>
<feature type="non-terminal residue" evidence="2">
    <location>
        <position position="169"/>
    </location>
</feature>
<dbReference type="Proteomes" id="UP000324897">
    <property type="component" value="Chromosome 5"/>
</dbReference>
<organism evidence="2 3">
    <name type="scientific">Eragrostis curvula</name>
    <name type="common">weeping love grass</name>
    <dbReference type="NCBI Taxonomy" id="38414"/>
    <lineage>
        <taxon>Eukaryota</taxon>
        <taxon>Viridiplantae</taxon>
        <taxon>Streptophyta</taxon>
        <taxon>Embryophyta</taxon>
        <taxon>Tracheophyta</taxon>
        <taxon>Spermatophyta</taxon>
        <taxon>Magnoliopsida</taxon>
        <taxon>Liliopsida</taxon>
        <taxon>Poales</taxon>
        <taxon>Poaceae</taxon>
        <taxon>PACMAD clade</taxon>
        <taxon>Chloridoideae</taxon>
        <taxon>Eragrostideae</taxon>
        <taxon>Eragrostidinae</taxon>
        <taxon>Eragrostis</taxon>
    </lineage>
</organism>
<name>A0A5J9WD04_9POAL</name>
<reference evidence="2 3" key="1">
    <citation type="journal article" date="2019" name="Sci. Rep.">
        <title>A high-quality genome of Eragrostis curvula grass provides insights into Poaceae evolution and supports new strategies to enhance forage quality.</title>
        <authorList>
            <person name="Carballo J."/>
            <person name="Santos B.A.C.M."/>
            <person name="Zappacosta D."/>
            <person name="Garbus I."/>
            <person name="Selva J.P."/>
            <person name="Gallo C.A."/>
            <person name="Diaz A."/>
            <person name="Albertini E."/>
            <person name="Caccamo M."/>
            <person name="Echenique V."/>
        </authorList>
    </citation>
    <scope>NUCLEOTIDE SEQUENCE [LARGE SCALE GENOMIC DNA]</scope>
    <source>
        <strain evidence="3">cv. Victoria</strain>
        <tissue evidence="2">Leaf</tissue>
    </source>
</reference>
<evidence type="ECO:0000313" key="3">
    <source>
        <dbReference type="Proteomes" id="UP000324897"/>
    </source>
</evidence>
<evidence type="ECO:0000313" key="2">
    <source>
        <dbReference type="EMBL" id="TVU46239.1"/>
    </source>
</evidence>
<keyword evidence="3" id="KW-1185">Reference proteome</keyword>
<protein>
    <submittedName>
        <fullName evidence="2">Uncharacterized protein</fullName>
    </submittedName>
</protein>
<feature type="compositionally biased region" description="Pro residues" evidence="1">
    <location>
        <begin position="97"/>
        <end position="109"/>
    </location>
</feature>
<proteinExistence type="predicted"/>
<accession>A0A5J9WD04</accession>
<gene>
    <name evidence="2" type="ORF">EJB05_05763</name>
</gene>
<dbReference type="Gramene" id="TVU46239">
    <property type="protein sequence ID" value="TVU46239"/>
    <property type="gene ID" value="EJB05_05763"/>
</dbReference>
<feature type="region of interest" description="Disordered" evidence="1">
    <location>
        <begin position="92"/>
        <end position="113"/>
    </location>
</feature>
<sequence length="169" mass="17810">MVLPPPVTGDDGECSTIFGGDTGALLPWPRSTKAGDCGRAFPARWRRRASAVVVGGQEETPTVVAHDREAYCVVVERKAPGLWMAARGGRRLCREPQPSPPQGGAPSPPGRSAASPDVNCVFVLAAPSALSAAHHVKKSSRADVFPGSDANRAHLLLPFDLPRGSNRGW</sequence>
<evidence type="ECO:0000256" key="1">
    <source>
        <dbReference type="SAM" id="MobiDB-lite"/>
    </source>
</evidence>